<sequence>MASLYLATTDGGFEEILSAEVAQQGGIVKEIRQGKVVFERGTANLSTLRKLKCAHAILAFVRFIENVPKDRAALEILEAALLDKEAWEPALLILQEWRPDLRGRLPTFRVTAHRRCSVRPKHQYSSIEISGFVGSALHETMRWPVRMENFDVEVQAWLLDCTATVAISLIYSCDAKLYTRDSAGR</sequence>
<dbReference type="Proteomes" id="UP001190700">
    <property type="component" value="Unassembled WGS sequence"/>
</dbReference>
<dbReference type="PANTHER" id="PTHR14911:SF13">
    <property type="entry name" value="TRNA (GUANINE(6)-N2)-METHYLTRANSFERASE THUMP3"/>
    <property type="match status" value="1"/>
</dbReference>
<reference evidence="4" key="2">
    <citation type="submission" date="2023-06" db="EMBL/GenBank/DDBJ databases">
        <title>Long-read-based genome assembly of the green algal bacterivore Cymbomonas tetramitiformis.</title>
        <authorList>
            <person name="Gyaltshen Y."/>
            <person name="Rozenberg A."/>
            <person name="Paasch A."/>
            <person name="Burns J.A."/>
            <person name="Warring S."/>
            <person name="Larson R."/>
            <person name="Maurer-Alcala X."/>
            <person name="Dacks J."/>
            <person name="Kim E."/>
        </authorList>
    </citation>
    <scope>NUCLEOTIDE SEQUENCE</scope>
    <source>
        <strain evidence="4">PLY_AMNH</strain>
    </source>
</reference>
<protein>
    <recommendedName>
        <fullName evidence="3">THUMP domain-containing protein</fullName>
    </recommendedName>
</protein>
<dbReference type="SUPFAM" id="SSF143437">
    <property type="entry name" value="THUMP domain-like"/>
    <property type="match status" value="1"/>
</dbReference>
<dbReference type="SMART" id="SM00981">
    <property type="entry name" value="THUMP"/>
    <property type="match status" value="1"/>
</dbReference>
<comment type="subcellular location">
    <subcellularLocation>
        <location evidence="1">Cytoplasm</location>
    </subcellularLocation>
</comment>
<dbReference type="GO" id="GO:0005737">
    <property type="term" value="C:cytoplasm"/>
    <property type="evidence" value="ECO:0007669"/>
    <property type="project" value="UniProtKB-SubCell"/>
</dbReference>
<feature type="domain" description="THUMP" evidence="3">
    <location>
        <begin position="71"/>
        <end position="169"/>
    </location>
</feature>
<dbReference type="Gene3D" id="3.30.2130.30">
    <property type="match status" value="1"/>
</dbReference>
<keyword evidence="2" id="KW-0819">tRNA processing</keyword>
<reference evidence="4 5" key="1">
    <citation type="journal article" date="2015" name="Genome Biol. Evol.">
        <title>Comparative Genomics of a Bacterivorous Green Alga Reveals Evolutionary Causalities and Consequences of Phago-Mixotrophic Mode of Nutrition.</title>
        <authorList>
            <person name="Burns J.A."/>
            <person name="Paasch A."/>
            <person name="Narechania A."/>
            <person name="Kim E."/>
        </authorList>
    </citation>
    <scope>NUCLEOTIDE SEQUENCE [LARGE SCALE GENOMIC DNA]</scope>
    <source>
        <strain evidence="4">PLY_AMNH</strain>
    </source>
</reference>
<organism evidence="4 5">
    <name type="scientific">Cymbomonas tetramitiformis</name>
    <dbReference type="NCBI Taxonomy" id="36881"/>
    <lineage>
        <taxon>Eukaryota</taxon>
        <taxon>Viridiplantae</taxon>
        <taxon>Chlorophyta</taxon>
        <taxon>Pyramimonadophyceae</taxon>
        <taxon>Pyramimonadales</taxon>
        <taxon>Pyramimonadaceae</taxon>
        <taxon>Cymbomonas</taxon>
    </lineage>
</organism>
<dbReference type="EMBL" id="LGRX02006528">
    <property type="protein sequence ID" value="KAK3276485.1"/>
    <property type="molecule type" value="Genomic_DNA"/>
</dbReference>
<dbReference type="GO" id="GO:0003723">
    <property type="term" value="F:RNA binding"/>
    <property type="evidence" value="ECO:0007669"/>
    <property type="project" value="InterPro"/>
</dbReference>
<evidence type="ECO:0000259" key="3">
    <source>
        <dbReference type="SMART" id="SM00981"/>
    </source>
</evidence>
<dbReference type="GO" id="GO:0016423">
    <property type="term" value="F:tRNA (guanine) methyltransferase activity"/>
    <property type="evidence" value="ECO:0007669"/>
    <property type="project" value="TreeGrafter"/>
</dbReference>
<dbReference type="PANTHER" id="PTHR14911">
    <property type="entry name" value="THUMP DOMAIN-CONTAINING"/>
    <property type="match status" value="1"/>
</dbReference>
<gene>
    <name evidence="4" type="ORF">CYMTET_15441</name>
</gene>
<evidence type="ECO:0000313" key="5">
    <source>
        <dbReference type="Proteomes" id="UP001190700"/>
    </source>
</evidence>
<comment type="caution">
    <text evidence="4">The sequence shown here is derived from an EMBL/GenBank/DDBJ whole genome shotgun (WGS) entry which is preliminary data.</text>
</comment>
<proteinExistence type="predicted"/>
<evidence type="ECO:0000256" key="2">
    <source>
        <dbReference type="ARBA" id="ARBA00022694"/>
    </source>
</evidence>
<keyword evidence="5" id="KW-1185">Reference proteome</keyword>
<evidence type="ECO:0000313" key="4">
    <source>
        <dbReference type="EMBL" id="KAK3276486.1"/>
    </source>
</evidence>
<dbReference type="CDD" id="cd11715">
    <property type="entry name" value="THUMP_AdoMetMT"/>
    <property type="match status" value="1"/>
</dbReference>
<dbReference type="EMBL" id="LGRX02006528">
    <property type="protein sequence ID" value="KAK3276486.1"/>
    <property type="molecule type" value="Genomic_DNA"/>
</dbReference>
<evidence type="ECO:0000256" key="1">
    <source>
        <dbReference type="ARBA" id="ARBA00004496"/>
    </source>
</evidence>
<dbReference type="AlphaFoldDB" id="A0AAE0GFG7"/>
<name>A0AAE0GFG7_9CHLO</name>
<dbReference type="GO" id="GO:0030488">
    <property type="term" value="P:tRNA methylation"/>
    <property type="evidence" value="ECO:0007669"/>
    <property type="project" value="TreeGrafter"/>
</dbReference>
<dbReference type="InterPro" id="IPR004114">
    <property type="entry name" value="THUMP_dom"/>
</dbReference>
<accession>A0AAE0GFG7</accession>